<dbReference type="GO" id="GO:0045944">
    <property type="term" value="P:positive regulation of transcription by RNA polymerase II"/>
    <property type="evidence" value="ECO:0007669"/>
    <property type="project" value="TreeGrafter"/>
</dbReference>
<dbReference type="PANTHER" id="PTHR28088:SF5">
    <property type="entry name" value="TRANSCRIPTIONAL ACTIVATOR HAA1-RELATED"/>
    <property type="match status" value="1"/>
</dbReference>
<sequence length="473" mass="51529">MVFIDGVKYACSTCIKGHRSSTCKHTERHLFEIKKKGRPITQCTHCRELRRTKKVHAKCNCLEREAGVINDKTSVSALLNPCQCTKGAECICCRPTEISETDNHPVDSCCIPNNNISSYISYTSSTPLSNEKNKKQDSDYGKDTSGSHTTIASLLNPCQCTTDVGCCRRPIEISDDPVNNSTIPNNNISSSISYLSSISLSYEQNQSQDCDRREDINYNKQSTVAALLNPCQSVSGMECICRRPTEIHETSNHSMDNHNTLNGNISDKFSSYLPPMPPPYEQNRPLNHDQERDINGSKHSTVLPSWKGLLGNEAPLMASFNSTSEGFTSLVHNENVILNNSSDGLADISRDQSKVLGEQLCNASSDDLAKIIYHPFQSCSSAAENGSCCGASASLCSCSTECSCDGCNSQKRVTTQVAITPSSVKNCCSLPINPGITRPERTTIVDEDGVVLCGCGCKKTDTECMDCLGSLCE</sequence>
<feature type="compositionally biased region" description="Basic and acidic residues" evidence="8">
    <location>
        <begin position="131"/>
        <end position="142"/>
    </location>
</feature>
<dbReference type="Pfam" id="PF00649">
    <property type="entry name" value="Copper-fist"/>
    <property type="match status" value="1"/>
</dbReference>
<keyword evidence="2" id="KW-0479">Metal-binding</keyword>
<dbReference type="Gene3D" id="3.90.430.10">
    <property type="entry name" value="Copper fist DNA-binding domain"/>
    <property type="match status" value="1"/>
</dbReference>
<dbReference type="GO" id="GO:0006878">
    <property type="term" value="P:intracellular copper ion homeostasis"/>
    <property type="evidence" value="ECO:0007669"/>
    <property type="project" value="TreeGrafter"/>
</dbReference>
<dbReference type="SMART" id="SM01090">
    <property type="entry name" value="Copper-fist"/>
    <property type="match status" value="1"/>
</dbReference>
<proteinExistence type="predicted"/>
<organism evidence="10 11">
    <name type="scientific">Acaulospora morrowiae</name>
    <dbReference type="NCBI Taxonomy" id="94023"/>
    <lineage>
        <taxon>Eukaryota</taxon>
        <taxon>Fungi</taxon>
        <taxon>Fungi incertae sedis</taxon>
        <taxon>Mucoromycota</taxon>
        <taxon>Glomeromycotina</taxon>
        <taxon>Glomeromycetes</taxon>
        <taxon>Diversisporales</taxon>
        <taxon>Acaulosporaceae</taxon>
        <taxon>Acaulospora</taxon>
    </lineage>
</organism>
<evidence type="ECO:0000256" key="6">
    <source>
        <dbReference type="ARBA" id="ARBA00023163"/>
    </source>
</evidence>
<evidence type="ECO:0000259" key="9">
    <source>
        <dbReference type="PROSITE" id="PS50073"/>
    </source>
</evidence>
<comment type="subcellular location">
    <subcellularLocation>
        <location evidence="1">Nucleus</location>
    </subcellularLocation>
</comment>
<dbReference type="SUPFAM" id="SSF57879">
    <property type="entry name" value="Zinc domain conserved in yeast copper-regulated transcription factors"/>
    <property type="match status" value="1"/>
</dbReference>
<evidence type="ECO:0000256" key="1">
    <source>
        <dbReference type="ARBA" id="ARBA00004123"/>
    </source>
</evidence>
<dbReference type="FunFam" id="3.90.430.10:FF:000001">
    <property type="entry name" value="Copper fist DNA-binding protein"/>
    <property type="match status" value="1"/>
</dbReference>
<evidence type="ECO:0000256" key="7">
    <source>
        <dbReference type="ARBA" id="ARBA00023242"/>
    </source>
</evidence>
<evidence type="ECO:0000256" key="3">
    <source>
        <dbReference type="ARBA" id="ARBA00022833"/>
    </source>
</evidence>
<dbReference type="GO" id="GO:0006879">
    <property type="term" value="P:intracellular iron ion homeostasis"/>
    <property type="evidence" value="ECO:0007669"/>
    <property type="project" value="TreeGrafter"/>
</dbReference>
<keyword evidence="3" id="KW-0862">Zinc</keyword>
<keyword evidence="7" id="KW-0539">Nucleus</keyword>
<feature type="domain" description="Copper-fist" evidence="9">
    <location>
        <begin position="1"/>
        <end position="40"/>
    </location>
</feature>
<dbReference type="PROSITE" id="PS50073">
    <property type="entry name" value="COPPER_FIST_2"/>
    <property type="match status" value="1"/>
</dbReference>
<dbReference type="GO" id="GO:0000978">
    <property type="term" value="F:RNA polymerase II cis-regulatory region sequence-specific DNA binding"/>
    <property type="evidence" value="ECO:0007669"/>
    <property type="project" value="TreeGrafter"/>
</dbReference>
<reference evidence="10" key="1">
    <citation type="submission" date="2021-06" db="EMBL/GenBank/DDBJ databases">
        <authorList>
            <person name="Kallberg Y."/>
            <person name="Tangrot J."/>
            <person name="Rosling A."/>
        </authorList>
    </citation>
    <scope>NUCLEOTIDE SEQUENCE</scope>
    <source>
        <strain evidence="10">CL551</strain>
    </source>
</reference>
<evidence type="ECO:0000256" key="2">
    <source>
        <dbReference type="ARBA" id="ARBA00022723"/>
    </source>
</evidence>
<evidence type="ECO:0000256" key="4">
    <source>
        <dbReference type="ARBA" id="ARBA00023008"/>
    </source>
</evidence>
<keyword evidence="11" id="KW-1185">Reference proteome</keyword>
<feature type="non-terminal residue" evidence="10">
    <location>
        <position position="473"/>
    </location>
</feature>
<name>A0A9N9DJP4_9GLOM</name>
<dbReference type="InterPro" id="IPR001083">
    <property type="entry name" value="Cu_fist_DNA-bd_dom"/>
</dbReference>
<dbReference type="SMART" id="SM00412">
    <property type="entry name" value="Cu_FIST"/>
    <property type="match status" value="1"/>
</dbReference>
<dbReference type="InterPro" id="IPR051763">
    <property type="entry name" value="Copper_Homeo_Regul"/>
</dbReference>
<evidence type="ECO:0000313" key="11">
    <source>
        <dbReference type="Proteomes" id="UP000789342"/>
    </source>
</evidence>
<accession>A0A9N9DJP4</accession>
<keyword evidence="4" id="KW-0186">Copper</keyword>
<keyword evidence="5" id="KW-0805">Transcription regulation</keyword>
<dbReference type="EMBL" id="CAJVPV010009110">
    <property type="protein sequence ID" value="CAG8638260.1"/>
    <property type="molecule type" value="Genomic_DNA"/>
</dbReference>
<protein>
    <submittedName>
        <fullName evidence="10">13050_t:CDS:1</fullName>
    </submittedName>
</protein>
<dbReference type="PRINTS" id="PR00617">
    <property type="entry name" value="COPPERFIST"/>
</dbReference>
<dbReference type="AlphaFoldDB" id="A0A9N9DJP4"/>
<evidence type="ECO:0000313" key="10">
    <source>
        <dbReference type="EMBL" id="CAG8638260.1"/>
    </source>
</evidence>
<keyword evidence="6" id="KW-0804">Transcription</keyword>
<dbReference type="OrthoDB" id="5600085at2759"/>
<dbReference type="GO" id="GO:0005634">
    <property type="term" value="C:nucleus"/>
    <property type="evidence" value="ECO:0007669"/>
    <property type="project" value="UniProtKB-SubCell"/>
</dbReference>
<evidence type="ECO:0000256" key="5">
    <source>
        <dbReference type="ARBA" id="ARBA00023015"/>
    </source>
</evidence>
<dbReference type="GO" id="GO:0005507">
    <property type="term" value="F:copper ion binding"/>
    <property type="evidence" value="ECO:0007669"/>
    <property type="project" value="InterPro"/>
</dbReference>
<gene>
    <name evidence="10" type="ORF">AMORRO_LOCUS9397</name>
</gene>
<dbReference type="Proteomes" id="UP000789342">
    <property type="component" value="Unassembled WGS sequence"/>
</dbReference>
<dbReference type="PANTHER" id="PTHR28088">
    <property type="entry name" value="TRANSCRIPTIONAL ACTIVATOR HAA1-RELATED"/>
    <property type="match status" value="1"/>
</dbReference>
<dbReference type="PROSITE" id="PS01119">
    <property type="entry name" value="COPPER_FIST_1"/>
    <property type="match status" value="1"/>
</dbReference>
<comment type="caution">
    <text evidence="10">The sequence shown here is derived from an EMBL/GenBank/DDBJ whole genome shotgun (WGS) entry which is preliminary data.</text>
</comment>
<dbReference type="InterPro" id="IPR036395">
    <property type="entry name" value="Cu_fist_DNA-bd_dom_sf"/>
</dbReference>
<evidence type="ECO:0000256" key="8">
    <source>
        <dbReference type="SAM" id="MobiDB-lite"/>
    </source>
</evidence>
<feature type="region of interest" description="Disordered" evidence="8">
    <location>
        <begin position="125"/>
        <end position="146"/>
    </location>
</feature>
<dbReference type="GO" id="GO:0000981">
    <property type="term" value="F:DNA-binding transcription factor activity, RNA polymerase II-specific"/>
    <property type="evidence" value="ECO:0007669"/>
    <property type="project" value="TreeGrafter"/>
</dbReference>